<sequence>SIITVVPMTQLSRIALIIAMNVLMCVLAEEERYSDQYDYIDIQFILQNKEIREEYYNCFMEIAPCKTPEQEGIAELFSEAFQTQCRKCTKKQTENLNLVTDWFVKNEPELWKLIVAKTVEKMKKKAASNADG</sequence>
<feature type="signal peptide" evidence="1">
    <location>
        <begin position="1"/>
        <end position="28"/>
    </location>
</feature>
<dbReference type="PANTHER" id="PTHR11257:SF12">
    <property type="entry name" value="EJACULATORY BULB-SPECIFIC PROTEIN 3-RELATED"/>
    <property type="match status" value="1"/>
</dbReference>
<name>A0A195EDY7_9HYME</name>
<dbReference type="Gene3D" id="1.10.2080.10">
    <property type="entry name" value="Insect odorant-binding protein A10/Ejaculatory bulb-specific protein 3"/>
    <property type="match status" value="1"/>
</dbReference>
<dbReference type="Proteomes" id="UP000078492">
    <property type="component" value="Unassembled WGS sequence"/>
</dbReference>
<dbReference type="EMBL" id="KQ979039">
    <property type="protein sequence ID" value="KYN23321.1"/>
    <property type="molecule type" value="Genomic_DNA"/>
</dbReference>
<dbReference type="InterPro" id="IPR005055">
    <property type="entry name" value="A10/PebIII"/>
</dbReference>
<evidence type="ECO:0000313" key="2">
    <source>
        <dbReference type="EMBL" id="KYN23321.1"/>
    </source>
</evidence>
<evidence type="ECO:0000256" key="1">
    <source>
        <dbReference type="SAM" id="SignalP"/>
    </source>
</evidence>
<evidence type="ECO:0000313" key="3">
    <source>
        <dbReference type="Proteomes" id="UP000078492"/>
    </source>
</evidence>
<reference evidence="2 3" key="1">
    <citation type="submission" date="2015-09" db="EMBL/GenBank/DDBJ databases">
        <title>Trachymyrmex cornetzi WGS genome.</title>
        <authorList>
            <person name="Nygaard S."/>
            <person name="Hu H."/>
            <person name="Boomsma J."/>
            <person name="Zhang G."/>
        </authorList>
    </citation>
    <scope>NUCLEOTIDE SEQUENCE [LARGE SCALE GENOMIC DNA]</scope>
    <source>
        <strain evidence="2">Tcor2-1</strain>
        <tissue evidence="2">Whole body</tissue>
    </source>
</reference>
<keyword evidence="1" id="KW-0732">Signal</keyword>
<proteinExistence type="predicted"/>
<accession>A0A195EDY7</accession>
<feature type="chain" id="PRO_5008270788" evidence="1">
    <location>
        <begin position="29"/>
        <end position="132"/>
    </location>
</feature>
<dbReference type="SUPFAM" id="SSF100910">
    <property type="entry name" value="Chemosensory protein Csp2"/>
    <property type="match status" value="1"/>
</dbReference>
<dbReference type="Pfam" id="PF03392">
    <property type="entry name" value="OS-D"/>
    <property type="match status" value="1"/>
</dbReference>
<feature type="non-terminal residue" evidence="2">
    <location>
        <position position="1"/>
    </location>
</feature>
<protein>
    <submittedName>
        <fullName evidence="2">Ejaculatory bulb-specific protein 3</fullName>
    </submittedName>
</protein>
<dbReference type="PANTHER" id="PTHR11257">
    <property type="entry name" value="CHEMOSENSORY PROTEIN-RELATED"/>
    <property type="match status" value="1"/>
</dbReference>
<keyword evidence="3" id="KW-1185">Reference proteome</keyword>
<organism evidence="2 3">
    <name type="scientific">Trachymyrmex cornetzi</name>
    <dbReference type="NCBI Taxonomy" id="471704"/>
    <lineage>
        <taxon>Eukaryota</taxon>
        <taxon>Metazoa</taxon>
        <taxon>Ecdysozoa</taxon>
        <taxon>Arthropoda</taxon>
        <taxon>Hexapoda</taxon>
        <taxon>Insecta</taxon>
        <taxon>Pterygota</taxon>
        <taxon>Neoptera</taxon>
        <taxon>Endopterygota</taxon>
        <taxon>Hymenoptera</taxon>
        <taxon>Apocrita</taxon>
        <taxon>Aculeata</taxon>
        <taxon>Formicoidea</taxon>
        <taxon>Formicidae</taxon>
        <taxon>Myrmicinae</taxon>
        <taxon>Trachymyrmex</taxon>
    </lineage>
</organism>
<gene>
    <name evidence="2" type="ORF">ALC57_04195</name>
</gene>
<dbReference type="InterPro" id="IPR036682">
    <property type="entry name" value="OS_D_A10/PebIII_sf"/>
</dbReference>
<dbReference type="AlphaFoldDB" id="A0A195EDY7"/>